<feature type="chain" id="PRO_5039342845" description="GerMN domain-containing protein" evidence="1">
    <location>
        <begin position="18"/>
        <end position="325"/>
    </location>
</feature>
<evidence type="ECO:0000313" key="4">
    <source>
        <dbReference type="EMBL" id="GII06000.1"/>
    </source>
</evidence>
<proteinExistence type="predicted"/>
<dbReference type="AlphaFoldDB" id="A0A8J3T809"/>
<dbReference type="Pfam" id="PF24837">
    <property type="entry name" value="AMIN-like"/>
    <property type="match status" value="1"/>
</dbReference>
<protein>
    <recommendedName>
        <fullName evidence="6">GerMN domain-containing protein</fullName>
    </recommendedName>
</protein>
<evidence type="ECO:0000259" key="3">
    <source>
        <dbReference type="Pfam" id="PF24837"/>
    </source>
</evidence>
<dbReference type="InterPro" id="IPR019606">
    <property type="entry name" value="GerMN"/>
</dbReference>
<sequence>MITVLTTRTLVATTVLAAGTAGLLAAGTAGLLPAVSAQAASAPAPLWATATRQSTQQTAQPIVPTLIDVRAAHHPGLDRLVFHFRGPVPAQYGARYVKQLIADPSGKVVRTVGDALLQVRFAKATGHDGNGTAYGPARRTYPLPGVIQVVSTGDDEAVLSFGVGLARRTPYRVYTLTRPSRVVLDISTPYRTVKVRDYFLNSRNFNAGREPYTAAVLRPVIPPSTAYGALQRLFAGPTPAERAQGLRFVSSRATGFSKLTITEGVARVYLTGRCSSGGSTFTIANEIVPTLKQFPSVKWVKIYNALGQTERPSGPSDSIPQCLEP</sequence>
<organism evidence="4 5">
    <name type="scientific">Planobispora takensis</name>
    <dbReference type="NCBI Taxonomy" id="1367882"/>
    <lineage>
        <taxon>Bacteria</taxon>
        <taxon>Bacillati</taxon>
        <taxon>Actinomycetota</taxon>
        <taxon>Actinomycetes</taxon>
        <taxon>Streptosporangiales</taxon>
        <taxon>Streptosporangiaceae</taxon>
        <taxon>Planobispora</taxon>
    </lineage>
</organism>
<keyword evidence="1" id="KW-0732">Signal</keyword>
<dbReference type="RefSeq" id="WP_203880200.1">
    <property type="nucleotide sequence ID" value="NZ_BOOK01000089.1"/>
</dbReference>
<keyword evidence="5" id="KW-1185">Reference proteome</keyword>
<feature type="domain" description="AMIN-like" evidence="3">
    <location>
        <begin position="65"/>
        <end position="187"/>
    </location>
</feature>
<evidence type="ECO:0008006" key="6">
    <source>
        <dbReference type="Google" id="ProtNLM"/>
    </source>
</evidence>
<feature type="signal peptide" evidence="1">
    <location>
        <begin position="1"/>
        <end position="17"/>
    </location>
</feature>
<feature type="domain" description="GerMN" evidence="2">
    <location>
        <begin position="198"/>
        <end position="302"/>
    </location>
</feature>
<reference evidence="4" key="1">
    <citation type="submission" date="2021-01" db="EMBL/GenBank/DDBJ databases">
        <title>Whole genome shotgun sequence of Planobispora takensis NBRC 109077.</title>
        <authorList>
            <person name="Komaki H."/>
            <person name="Tamura T."/>
        </authorList>
    </citation>
    <scope>NUCLEOTIDE SEQUENCE</scope>
    <source>
        <strain evidence="4">NBRC 109077</strain>
    </source>
</reference>
<evidence type="ECO:0000259" key="2">
    <source>
        <dbReference type="Pfam" id="PF10646"/>
    </source>
</evidence>
<gene>
    <name evidence="4" type="ORF">Pta02_80080</name>
</gene>
<accession>A0A8J3T809</accession>
<evidence type="ECO:0000256" key="1">
    <source>
        <dbReference type="SAM" id="SignalP"/>
    </source>
</evidence>
<dbReference type="EMBL" id="BOOK01000089">
    <property type="protein sequence ID" value="GII06000.1"/>
    <property type="molecule type" value="Genomic_DNA"/>
</dbReference>
<dbReference type="Proteomes" id="UP000634476">
    <property type="component" value="Unassembled WGS sequence"/>
</dbReference>
<dbReference type="Pfam" id="PF10646">
    <property type="entry name" value="Germane"/>
    <property type="match status" value="1"/>
</dbReference>
<evidence type="ECO:0000313" key="5">
    <source>
        <dbReference type="Proteomes" id="UP000634476"/>
    </source>
</evidence>
<name>A0A8J3T809_9ACTN</name>
<dbReference type="InterPro" id="IPR056303">
    <property type="entry name" value="AMIN-like"/>
</dbReference>
<comment type="caution">
    <text evidence="4">The sequence shown here is derived from an EMBL/GenBank/DDBJ whole genome shotgun (WGS) entry which is preliminary data.</text>
</comment>